<protein>
    <submittedName>
        <fullName evidence="1">DUF4836 domain-containing protein</fullName>
    </submittedName>
</protein>
<accession>A0A3D2SF82</accession>
<organism evidence="1 2">
    <name type="scientific">Bacteroides graminisolvens</name>
    <dbReference type="NCBI Taxonomy" id="477666"/>
    <lineage>
        <taxon>Bacteria</taxon>
        <taxon>Pseudomonadati</taxon>
        <taxon>Bacteroidota</taxon>
        <taxon>Bacteroidia</taxon>
        <taxon>Bacteroidales</taxon>
        <taxon>Bacteroidaceae</taxon>
        <taxon>Bacteroides</taxon>
    </lineage>
</organism>
<gene>
    <name evidence="1" type="ORF">DHW31_09060</name>
</gene>
<reference evidence="1 2" key="1">
    <citation type="journal article" date="2018" name="Nat. Biotechnol.">
        <title>A standardized bacterial taxonomy based on genome phylogeny substantially revises the tree of life.</title>
        <authorList>
            <person name="Parks D.H."/>
            <person name="Chuvochina M."/>
            <person name="Waite D.W."/>
            <person name="Rinke C."/>
            <person name="Skarshewski A."/>
            <person name="Chaumeil P.A."/>
            <person name="Hugenholtz P."/>
        </authorList>
    </citation>
    <scope>NUCLEOTIDE SEQUENCE [LARGE SCALE GENOMIC DNA]</scope>
    <source>
        <strain evidence="1">UBA9667</strain>
    </source>
</reference>
<evidence type="ECO:0000313" key="2">
    <source>
        <dbReference type="Proteomes" id="UP000263098"/>
    </source>
</evidence>
<name>A0A3D2SF82_9BACE</name>
<proteinExistence type="predicted"/>
<dbReference type="AlphaFoldDB" id="A0A3D2SF82"/>
<dbReference type="PROSITE" id="PS51257">
    <property type="entry name" value="PROKAR_LIPOPROTEIN"/>
    <property type="match status" value="1"/>
</dbReference>
<sequence length="495" mass="54064">MKRNVSCCLSVLIGLIIVLTGCSDKKEYTNAVPADTQVLARFDLVAIAQKSGLNDKENQATKSKLMDALKEGMGAAAYKQMEKIIADPAESGLALNQPVYLFSSRGLPYPTLLIKVDNEGKVTATLEAMASEQLCKKPVEEGDYYFTTMTDGSVCMYNEGTFMLVSGTVNGASKEVQTTVAKLFDQDAEKSGVKNKGFIKMEQQKGDITFFASMRDLPEAYTKQIAFGLSDDVDLREVFVLGALRFENGKISINYETYSENKELNAQLDKQQKAFGKLKSSLTGLFPASTVAYISMNIKGKDLYGILSENREFQNAFIGAERKEVKNFITHVNGEVAVAITDFSMFGIPGFIAYAEIDNDEAVSALKKYAMTSFIPMYAGKSGNLAYLTNNRALVASVGKTTENSLTSAPFASNIAGNSFYFALNAENILNLSAINELSSYGEEFAMYRNIASQISFLEVKGYDNGKGEAALVLKDPKTNALKQMVNFAKQFTGL</sequence>
<dbReference type="Proteomes" id="UP000263098">
    <property type="component" value="Unassembled WGS sequence"/>
</dbReference>
<dbReference type="InterPro" id="IPR032276">
    <property type="entry name" value="DUF4836"/>
</dbReference>
<comment type="caution">
    <text evidence="1">The sequence shown here is derived from an EMBL/GenBank/DDBJ whole genome shotgun (WGS) entry which is preliminary data.</text>
</comment>
<dbReference type="EMBL" id="DPVG01000334">
    <property type="protein sequence ID" value="HCK24912.1"/>
    <property type="molecule type" value="Genomic_DNA"/>
</dbReference>
<evidence type="ECO:0000313" key="1">
    <source>
        <dbReference type="EMBL" id="HCK24912.1"/>
    </source>
</evidence>
<dbReference type="Pfam" id="PF16120">
    <property type="entry name" value="DUF4836"/>
    <property type="match status" value="1"/>
</dbReference>